<protein>
    <submittedName>
        <fullName evidence="17">Na+/H+ antiporter subunit A</fullName>
    </submittedName>
</protein>
<dbReference type="InterPro" id="IPR001516">
    <property type="entry name" value="Proton_antipo_N"/>
</dbReference>
<dbReference type="RefSeq" id="WP_378301176.1">
    <property type="nucleotide sequence ID" value="NZ_JBHTJA010000044.1"/>
</dbReference>
<dbReference type="InterPro" id="IPR007182">
    <property type="entry name" value="MnhB"/>
</dbReference>
<evidence type="ECO:0000256" key="4">
    <source>
        <dbReference type="ARBA" id="ARBA00022475"/>
    </source>
</evidence>
<feature type="transmembrane region" description="Helical" evidence="11">
    <location>
        <begin position="319"/>
        <end position="342"/>
    </location>
</feature>
<feature type="transmembrane region" description="Helical" evidence="11">
    <location>
        <begin position="452"/>
        <end position="475"/>
    </location>
</feature>
<evidence type="ECO:0000259" key="14">
    <source>
        <dbReference type="Pfam" id="PF04039"/>
    </source>
</evidence>
<reference evidence="18" key="1">
    <citation type="journal article" date="2019" name="Int. J. Syst. Evol. Microbiol.">
        <title>The Global Catalogue of Microorganisms (GCM) 10K type strain sequencing project: providing services to taxonomists for standard genome sequencing and annotation.</title>
        <authorList>
            <consortium name="The Broad Institute Genomics Platform"/>
            <consortium name="The Broad Institute Genome Sequencing Center for Infectious Disease"/>
            <person name="Wu L."/>
            <person name="Ma J."/>
        </authorList>
    </citation>
    <scope>NUCLEOTIDE SEQUENCE [LARGE SCALE GENOMIC DNA]</scope>
    <source>
        <strain evidence="18">JCM 31202</strain>
    </source>
</reference>
<evidence type="ECO:0000313" key="18">
    <source>
        <dbReference type="Proteomes" id="UP001596972"/>
    </source>
</evidence>
<feature type="transmembrane region" description="Helical" evidence="11">
    <location>
        <begin position="609"/>
        <end position="626"/>
    </location>
</feature>
<evidence type="ECO:0000256" key="11">
    <source>
        <dbReference type="SAM" id="Phobius"/>
    </source>
</evidence>
<keyword evidence="6 11" id="KW-1133">Transmembrane helix</keyword>
<evidence type="ECO:0000313" key="17">
    <source>
        <dbReference type="EMBL" id="MFD0902917.1"/>
    </source>
</evidence>
<evidence type="ECO:0000256" key="6">
    <source>
        <dbReference type="ARBA" id="ARBA00022989"/>
    </source>
</evidence>
<dbReference type="InterPro" id="IPR046806">
    <property type="entry name" value="MrpA_C/MbhE"/>
</dbReference>
<feature type="transmembrane region" description="Helical" evidence="11">
    <location>
        <begin position="695"/>
        <end position="715"/>
    </location>
</feature>
<dbReference type="Pfam" id="PF20501">
    <property type="entry name" value="MbhE"/>
    <property type="match status" value="1"/>
</dbReference>
<feature type="transmembrane region" description="Helical" evidence="11">
    <location>
        <begin position="633"/>
        <end position="649"/>
    </location>
</feature>
<sequence>MFALIMLYAAAAVLVPWAAGRNGRAMGYAAALVPAATAAWAIARAGDVAGGHDDTARLSWAPDLGLAVDFRLDALAVVMLLLVGGVGAVVLCYSAWYFPSGPRTDRLTVGTLVAFAGAMTGLVLADNLLVLYVFWELTTVSSFILIGAGHPERTADRRAALQALLTTTAFGLVMLVGFVVLGEAAGTYRISEIVADPPGGAAARTAMVLILLGAFAKSAQMPLHAWLPAAMVAPTPVSGYLHAAAMVKAGVYLVARLSPAFAETGLWSPLIVSVGLVSLLVGGAVALRQDDLKRLLAYGTVSQLGFLMVLLGAGTRTAALAGIALLLAHGLFKAPLFLTVGVLEHEEGTRRAHELSGRRRPVLTVAAALATASMIGLPPFLGYVAKEAALKAFAHGGTDAIVLAGIVAGSALTVAYGARFLHGAFGGAFGGGDGDETGDGAGRPRPGGRRPWGLVGPVVVLAVAGFAGGLLTGPLDPLLAAYADTLPAPSPGYELALWHGLGPPVVLTLVAFALGFALYWAFGRTFPARSVRWRAPDAQDAYDGTVAATLAAARGVTRRIQTGSLPVYLFVIGVMVLLLPGAGLVAGLIGGTAPRPSADRLRAWDEPAQPLLVGVVVVCSLAAVRVRRRLSAALLLAGVGYSVGGLFVVHGGPDVALTLLVVETLSLIMLVFALRRLSDRFPPRRRTTSARVGTALVSACLGVFVALFMAVAGLSRGADPVGPAYAGPAEKEKAKNIVNAILVDFRALDTLGEIVVLAIAAMGVAGLILTGPGAPPLRERRTVRPGPTHGLTGEPSPRNPPEQPEGRTRWLAAPGRPPLGGSSVILEATARLLGPTLLVVSVYLLVAGHGRPGGGFVGGLVAGMAFVLRYLPGGKRELAYAIPVRPAVLLGGGLLVAVAAGAAGWLTGDAFLYQTTYHAHAPLIGEIHLPTSLFFDIGVYLLVLGLVLTVLTTLGASLERQPGKDGAGEDGAEEDRAEKAARDVAGEEPR</sequence>
<evidence type="ECO:0000256" key="8">
    <source>
        <dbReference type="ARBA" id="ARBA00023136"/>
    </source>
</evidence>
<evidence type="ECO:0000256" key="10">
    <source>
        <dbReference type="SAM" id="MobiDB-lite"/>
    </source>
</evidence>
<feature type="transmembrane region" description="Helical" evidence="11">
    <location>
        <begin position="160"/>
        <end position="181"/>
    </location>
</feature>
<proteinExistence type="predicted"/>
<feature type="transmembrane region" description="Helical" evidence="11">
    <location>
        <begin position="107"/>
        <end position="124"/>
    </location>
</feature>
<feature type="domain" description="Na+/H+ antiporter MnhB subunit-related protein" evidence="14">
    <location>
        <begin position="825"/>
        <end position="949"/>
    </location>
</feature>
<feature type="transmembrane region" description="Helical" evidence="11">
    <location>
        <begin position="754"/>
        <end position="774"/>
    </location>
</feature>
<keyword evidence="4" id="KW-1003">Cell membrane</keyword>
<dbReference type="Pfam" id="PF04039">
    <property type="entry name" value="MnhB"/>
    <property type="match status" value="1"/>
</dbReference>
<comment type="caution">
    <text evidence="17">The sequence shown here is derived from an EMBL/GenBank/DDBJ whole genome shotgun (WGS) entry which is preliminary data.</text>
</comment>
<evidence type="ECO:0000259" key="12">
    <source>
        <dbReference type="Pfam" id="PF00361"/>
    </source>
</evidence>
<dbReference type="EMBL" id="JBHTJA010000044">
    <property type="protein sequence ID" value="MFD0902917.1"/>
    <property type="molecule type" value="Genomic_DNA"/>
</dbReference>
<feature type="domain" description="MrpA C-terminal/MbhE" evidence="16">
    <location>
        <begin position="724"/>
        <end position="767"/>
    </location>
</feature>
<feature type="transmembrane region" description="Helical" evidence="11">
    <location>
        <begin position="362"/>
        <end position="381"/>
    </location>
</feature>
<evidence type="ECO:0000256" key="2">
    <source>
        <dbReference type="ARBA" id="ARBA00022448"/>
    </source>
</evidence>
<evidence type="ECO:0000259" key="13">
    <source>
        <dbReference type="Pfam" id="PF00662"/>
    </source>
</evidence>
<feature type="transmembrane region" description="Helical" evidence="11">
    <location>
        <begin position="401"/>
        <end position="421"/>
    </location>
</feature>
<feature type="transmembrane region" description="Helical" evidence="11">
    <location>
        <begin position="231"/>
        <end position="254"/>
    </location>
</feature>
<feature type="transmembrane region" description="Helical" evidence="11">
    <location>
        <begin position="884"/>
        <end position="906"/>
    </location>
</feature>
<feature type="compositionally biased region" description="Basic and acidic residues" evidence="10">
    <location>
        <begin position="974"/>
        <end position="990"/>
    </location>
</feature>
<keyword evidence="18" id="KW-1185">Reference proteome</keyword>
<feature type="transmembrane region" description="Helical" evidence="11">
    <location>
        <begin position="937"/>
        <end position="958"/>
    </location>
</feature>
<keyword evidence="8 11" id="KW-0472">Membrane</keyword>
<keyword evidence="5 9" id="KW-0812">Transmembrane</keyword>
<accession>A0ABW3EUK0</accession>
<feature type="transmembrane region" description="Helical" evidence="11">
    <location>
        <begin position="824"/>
        <end position="846"/>
    </location>
</feature>
<comment type="subcellular location">
    <subcellularLocation>
        <location evidence="1">Cell membrane</location>
        <topology evidence="1">Multi-pass membrane protein</topology>
    </subcellularLocation>
    <subcellularLocation>
        <location evidence="9">Membrane</location>
        <topology evidence="9">Multi-pass membrane protein</topology>
    </subcellularLocation>
</comment>
<dbReference type="Pfam" id="PF00662">
    <property type="entry name" value="Proton_antipo_N"/>
    <property type="match status" value="1"/>
</dbReference>
<evidence type="ECO:0000259" key="16">
    <source>
        <dbReference type="Pfam" id="PF20501"/>
    </source>
</evidence>
<dbReference type="PRINTS" id="PR01434">
    <property type="entry name" value="NADHDHGNASE5"/>
</dbReference>
<name>A0ABW3EUK0_9ACTN</name>
<feature type="transmembrane region" description="Helical" evidence="11">
    <location>
        <begin position="74"/>
        <end position="95"/>
    </location>
</feature>
<evidence type="ECO:0000256" key="5">
    <source>
        <dbReference type="ARBA" id="ARBA00022692"/>
    </source>
</evidence>
<dbReference type="Pfam" id="PF00361">
    <property type="entry name" value="Proton_antipo_M"/>
    <property type="match status" value="1"/>
</dbReference>
<dbReference type="Proteomes" id="UP001596972">
    <property type="component" value="Unassembled WGS sequence"/>
</dbReference>
<dbReference type="NCBIfam" id="NF009284">
    <property type="entry name" value="PRK12644.1"/>
    <property type="match status" value="1"/>
</dbReference>
<organism evidence="17 18">
    <name type="scientific">Actinomadura sediminis</name>
    <dbReference type="NCBI Taxonomy" id="1038904"/>
    <lineage>
        <taxon>Bacteria</taxon>
        <taxon>Bacillati</taxon>
        <taxon>Actinomycetota</taxon>
        <taxon>Actinomycetes</taxon>
        <taxon>Streptosporangiales</taxon>
        <taxon>Thermomonosporaceae</taxon>
        <taxon>Actinomadura</taxon>
    </lineage>
</organism>
<evidence type="ECO:0000256" key="7">
    <source>
        <dbReference type="ARBA" id="ARBA00023065"/>
    </source>
</evidence>
<dbReference type="InterPro" id="IPR025383">
    <property type="entry name" value="MrpA_C/MbhD"/>
</dbReference>
<feature type="transmembrane region" description="Helical" evidence="11">
    <location>
        <begin position="266"/>
        <end position="288"/>
    </location>
</feature>
<dbReference type="PANTHER" id="PTHR43373">
    <property type="entry name" value="NA(+)/H(+) ANTIPORTER SUBUNIT"/>
    <property type="match status" value="1"/>
</dbReference>
<evidence type="ECO:0000256" key="3">
    <source>
        <dbReference type="ARBA" id="ARBA00022449"/>
    </source>
</evidence>
<feature type="domain" description="NADH:quinone oxidoreductase/Mrp antiporter transmembrane" evidence="12">
    <location>
        <begin position="125"/>
        <end position="408"/>
    </location>
</feature>
<dbReference type="InterPro" id="IPR001750">
    <property type="entry name" value="ND/Mrp_TM"/>
</dbReference>
<dbReference type="InterPro" id="IPR050616">
    <property type="entry name" value="CPA3_Na-H_Antiporter_A"/>
</dbReference>
<feature type="domain" description="MrpA C-terminal/MbhD" evidence="15">
    <location>
        <begin position="615"/>
        <end position="678"/>
    </location>
</feature>
<evidence type="ECO:0000259" key="15">
    <source>
        <dbReference type="Pfam" id="PF13244"/>
    </source>
</evidence>
<feature type="transmembrane region" description="Helical" evidence="11">
    <location>
        <begin position="852"/>
        <end position="872"/>
    </location>
</feature>
<dbReference type="Pfam" id="PF13244">
    <property type="entry name" value="MbhD"/>
    <property type="match status" value="1"/>
</dbReference>
<evidence type="ECO:0000256" key="1">
    <source>
        <dbReference type="ARBA" id="ARBA00004651"/>
    </source>
</evidence>
<feature type="region of interest" description="Disordered" evidence="10">
    <location>
        <begin position="959"/>
        <end position="990"/>
    </location>
</feature>
<gene>
    <name evidence="17" type="ORF">ACFQ11_21160</name>
</gene>
<keyword evidence="2" id="KW-0813">Transport</keyword>
<feature type="region of interest" description="Disordered" evidence="10">
    <location>
        <begin position="776"/>
        <end position="809"/>
    </location>
</feature>
<feature type="domain" description="NADH-Ubiquinone oxidoreductase (complex I) chain 5 N-terminal" evidence="13">
    <location>
        <begin position="63"/>
        <end position="103"/>
    </location>
</feature>
<feature type="transmembrane region" description="Helical" evidence="11">
    <location>
        <begin position="495"/>
        <end position="522"/>
    </location>
</feature>
<feature type="transmembrane region" description="Helical" evidence="11">
    <location>
        <begin position="655"/>
        <end position="674"/>
    </location>
</feature>
<keyword evidence="7" id="KW-0406">Ion transport</keyword>
<feature type="transmembrane region" description="Helical" evidence="11">
    <location>
        <begin position="567"/>
        <end position="589"/>
    </location>
</feature>
<feature type="transmembrane region" description="Helical" evidence="11">
    <location>
        <begin position="295"/>
        <end position="313"/>
    </location>
</feature>
<feature type="transmembrane region" description="Helical" evidence="11">
    <location>
        <begin position="201"/>
        <end position="219"/>
    </location>
</feature>
<keyword evidence="3" id="KW-0050">Antiport</keyword>
<dbReference type="PANTHER" id="PTHR43373:SF1">
    <property type="entry name" value="NA(+)_H(+) ANTIPORTER SUBUNIT A"/>
    <property type="match status" value="1"/>
</dbReference>
<evidence type="ECO:0000256" key="9">
    <source>
        <dbReference type="RuleBase" id="RU000320"/>
    </source>
</evidence>